<dbReference type="SUPFAM" id="SSF53756">
    <property type="entry name" value="UDP-Glycosyltransferase/glycogen phosphorylase"/>
    <property type="match status" value="1"/>
</dbReference>
<protein>
    <submittedName>
        <fullName evidence="2">UDP-glycosyltransferase 91C1-like</fullName>
    </submittedName>
</protein>
<dbReference type="GO" id="GO:0035251">
    <property type="term" value="F:UDP-glucosyltransferase activity"/>
    <property type="evidence" value="ECO:0007669"/>
    <property type="project" value="InterPro"/>
</dbReference>
<dbReference type="PANTHER" id="PTHR48049:SF80">
    <property type="entry name" value="GLYCOSYLTRANSFERASE"/>
    <property type="match status" value="1"/>
</dbReference>
<gene>
    <name evidence="2" type="ORF">M6B38_205420</name>
</gene>
<comment type="caution">
    <text evidence="2">The sequence shown here is derived from an EMBL/GenBank/DDBJ whole genome shotgun (WGS) entry which is preliminary data.</text>
</comment>
<accession>A0AAX6E7X8</accession>
<dbReference type="Proteomes" id="UP001140949">
    <property type="component" value="Unassembled WGS sequence"/>
</dbReference>
<sequence length="274" mass="29636">MLLLARQAVPIQTLLVIEMATDSPLHVAFLPWLAGGHLTPYVGLATRIALLGHRVSFLSTPPNLLRLPTSDSHLPSLLRLVPLTPSVQAPVSSTSELTDSTEHLRPLLRCAYDSHSGPLADFLSSAAPPVDWLLCDYSPYWAAPVARSLNVRTAFLSVFGAAVLGFFGPPDELIRPRRTSPSHPTGSPSRPRWRSGCPRPGRPSGRRSVPTPPASRRPTASASRSGNATWSPSGAATSSSRSGWISSRTYMARQCCLLVTSLRWRQKSPSRPLV</sequence>
<evidence type="ECO:0000313" key="3">
    <source>
        <dbReference type="Proteomes" id="UP001140949"/>
    </source>
</evidence>
<name>A0AAX6E7X8_IRIPA</name>
<organism evidence="2 3">
    <name type="scientific">Iris pallida</name>
    <name type="common">Sweet iris</name>
    <dbReference type="NCBI Taxonomy" id="29817"/>
    <lineage>
        <taxon>Eukaryota</taxon>
        <taxon>Viridiplantae</taxon>
        <taxon>Streptophyta</taxon>
        <taxon>Embryophyta</taxon>
        <taxon>Tracheophyta</taxon>
        <taxon>Spermatophyta</taxon>
        <taxon>Magnoliopsida</taxon>
        <taxon>Liliopsida</taxon>
        <taxon>Asparagales</taxon>
        <taxon>Iridaceae</taxon>
        <taxon>Iridoideae</taxon>
        <taxon>Irideae</taxon>
        <taxon>Iris</taxon>
    </lineage>
</organism>
<evidence type="ECO:0000256" key="1">
    <source>
        <dbReference type="SAM" id="MobiDB-lite"/>
    </source>
</evidence>
<keyword evidence="3" id="KW-1185">Reference proteome</keyword>
<reference evidence="2" key="2">
    <citation type="submission" date="2023-04" db="EMBL/GenBank/DDBJ databases">
        <authorList>
            <person name="Bruccoleri R.E."/>
            <person name="Oakeley E.J."/>
            <person name="Faust A.-M."/>
            <person name="Dessus-Babus S."/>
            <person name="Altorfer M."/>
            <person name="Burckhardt D."/>
            <person name="Oertli M."/>
            <person name="Naumann U."/>
            <person name="Petersen F."/>
            <person name="Wong J."/>
        </authorList>
    </citation>
    <scope>NUCLEOTIDE SEQUENCE</scope>
    <source>
        <strain evidence="2">GSM-AAB239-AS_SAM_17_03QT</strain>
        <tissue evidence="2">Leaf</tissue>
    </source>
</reference>
<dbReference type="EMBL" id="JANAVB010039215">
    <property type="protein sequence ID" value="KAJ6800019.1"/>
    <property type="molecule type" value="Genomic_DNA"/>
</dbReference>
<reference evidence="2" key="1">
    <citation type="journal article" date="2023" name="GigaByte">
        <title>Genome assembly of the bearded iris, Iris pallida Lam.</title>
        <authorList>
            <person name="Bruccoleri R.E."/>
            <person name="Oakeley E.J."/>
            <person name="Faust A.M.E."/>
            <person name="Altorfer M."/>
            <person name="Dessus-Babus S."/>
            <person name="Burckhardt D."/>
            <person name="Oertli M."/>
            <person name="Naumann U."/>
            <person name="Petersen F."/>
            <person name="Wong J."/>
        </authorList>
    </citation>
    <scope>NUCLEOTIDE SEQUENCE</scope>
    <source>
        <strain evidence="2">GSM-AAB239-AS_SAM_17_03QT</strain>
    </source>
</reference>
<feature type="compositionally biased region" description="Low complexity" evidence="1">
    <location>
        <begin position="216"/>
        <end position="243"/>
    </location>
</feature>
<dbReference type="InterPro" id="IPR050481">
    <property type="entry name" value="UDP-glycosyltransf_plant"/>
</dbReference>
<proteinExistence type="predicted"/>
<dbReference type="AlphaFoldDB" id="A0AAX6E7X8"/>
<feature type="compositionally biased region" description="Low complexity" evidence="1">
    <location>
        <begin position="184"/>
        <end position="209"/>
    </location>
</feature>
<evidence type="ECO:0000313" key="2">
    <source>
        <dbReference type="EMBL" id="KAJ6800019.1"/>
    </source>
</evidence>
<dbReference type="PANTHER" id="PTHR48049">
    <property type="entry name" value="GLYCOSYLTRANSFERASE"/>
    <property type="match status" value="1"/>
</dbReference>
<feature type="region of interest" description="Disordered" evidence="1">
    <location>
        <begin position="173"/>
        <end position="243"/>
    </location>
</feature>
<dbReference type="Gene3D" id="3.40.50.2000">
    <property type="entry name" value="Glycogen Phosphorylase B"/>
    <property type="match status" value="1"/>
</dbReference>